<protein>
    <submittedName>
        <fullName evidence="2">Late gene regulatory protein</fullName>
    </submittedName>
</protein>
<name>A0AAU8BCG4_9CAUD</name>
<dbReference type="EMBL" id="PP819608">
    <property type="protein sequence ID" value="XCD09668.1"/>
    <property type="molecule type" value="Genomic_DNA"/>
</dbReference>
<evidence type="ECO:0000313" key="2">
    <source>
        <dbReference type="EMBL" id="XCD09668.1"/>
    </source>
</evidence>
<gene>
    <name evidence="2" type="ORF">Adastra123</name>
</gene>
<accession>A0AAU8BCG4</accession>
<feature type="region of interest" description="Disordered" evidence="1">
    <location>
        <begin position="41"/>
        <end position="111"/>
    </location>
</feature>
<reference evidence="2" key="1">
    <citation type="submission" date="2024-05" db="EMBL/GenBank/DDBJ databases">
        <authorList>
            <person name="Herbig A.F."/>
            <person name="Pendergrass E.L."/>
        </authorList>
    </citation>
    <scope>NUCLEOTIDE SEQUENCE</scope>
</reference>
<feature type="compositionally biased region" description="Basic and acidic residues" evidence="1">
    <location>
        <begin position="52"/>
        <end position="71"/>
    </location>
</feature>
<feature type="compositionally biased region" description="Basic and acidic residues" evidence="1">
    <location>
        <begin position="81"/>
        <end position="98"/>
    </location>
</feature>
<organism evidence="2">
    <name type="scientific">Bacillus phage Adastra</name>
    <dbReference type="NCBI Taxonomy" id="3143958"/>
    <lineage>
        <taxon>Viruses</taxon>
        <taxon>Duplodnaviria</taxon>
        <taxon>Heunggongvirae</taxon>
        <taxon>Uroviricota</taxon>
        <taxon>Caudoviricetes</taxon>
        <taxon>Herelleviridae</taxon>
        <taxon>Spounavirinae</taxon>
        <taxon>Okubovirus</taxon>
    </lineage>
</organism>
<proteinExistence type="predicted"/>
<sequence length="156" mass="17681">MSITAMDAKLQRILEESTCFGIGHDPNVKECKMCDVREQCKAKTQGMNVPTPERKKPEDVAPAQPKKEKPTAKKSTAKKTTTKEEKKETAPKAKETKAKPKAKKAKAIENPNLPNFKEMSFEELVELAKERNVEWKDYNSPNITRMRLIMGLKASY</sequence>
<evidence type="ECO:0000256" key="1">
    <source>
        <dbReference type="SAM" id="MobiDB-lite"/>
    </source>
</evidence>